<dbReference type="InterPro" id="IPR016181">
    <property type="entry name" value="Acyl_CoA_acyltransferase"/>
</dbReference>
<dbReference type="PANTHER" id="PTHR13947:SF37">
    <property type="entry name" value="LD18367P"/>
    <property type="match status" value="1"/>
</dbReference>
<gene>
    <name evidence="3" type="ORF">P256_01562</name>
</gene>
<dbReference type="PATRIC" id="fig|1392540.3.peg.1512"/>
<evidence type="ECO:0000256" key="1">
    <source>
        <dbReference type="ARBA" id="ARBA00022679"/>
    </source>
</evidence>
<accession>V2T8H4</accession>
<dbReference type="EMBL" id="AYER01000006">
    <property type="protein sequence ID" value="ESK38743.1"/>
    <property type="molecule type" value="Genomic_DNA"/>
</dbReference>
<name>V2T8H4_9GAMM</name>
<reference evidence="3 4" key="1">
    <citation type="submission" date="2013-10" db="EMBL/GenBank/DDBJ databases">
        <title>The Genome Sequence of Acinetobacter nectaris CIP 110549.</title>
        <authorList>
            <consortium name="The Broad Institute Genomics Platform"/>
            <consortium name="The Broad Institute Genome Sequencing Center for Infectious Disease"/>
            <person name="Cerqueira G."/>
            <person name="Feldgarden M."/>
            <person name="Courvalin P."/>
            <person name="Grillot-Courvalin C."/>
            <person name="Clermont D."/>
            <person name="Rocha E."/>
            <person name="Yoon E.-J."/>
            <person name="Nemec A."/>
            <person name="Young S.K."/>
            <person name="Zeng Q."/>
            <person name="Gargeya S."/>
            <person name="Fitzgerald M."/>
            <person name="Abouelleil A."/>
            <person name="Alvarado L."/>
            <person name="Berlin A.M."/>
            <person name="Chapman S.B."/>
            <person name="Gainer-Dewar J."/>
            <person name="Goldberg J."/>
            <person name="Gnerre S."/>
            <person name="Griggs A."/>
            <person name="Gujja S."/>
            <person name="Hansen M."/>
            <person name="Howarth C."/>
            <person name="Imamovic A."/>
            <person name="Ireland A."/>
            <person name="Larimer J."/>
            <person name="McCowan C."/>
            <person name="Murphy C."/>
            <person name="Pearson M."/>
            <person name="Poon T.W."/>
            <person name="Priest M."/>
            <person name="Roberts A."/>
            <person name="Saif S."/>
            <person name="Shea T."/>
            <person name="Sykes S."/>
            <person name="Wortman J."/>
            <person name="Nusbaum C."/>
            <person name="Birren B."/>
        </authorList>
    </citation>
    <scope>NUCLEOTIDE SEQUENCE [LARGE SCALE GENOMIC DNA]</scope>
    <source>
        <strain evidence="3 4">CIP 110549</strain>
    </source>
</reference>
<evidence type="ECO:0000313" key="4">
    <source>
        <dbReference type="Proteomes" id="UP000023785"/>
    </source>
</evidence>
<dbReference type="OrthoDB" id="3389160at2"/>
<comment type="caution">
    <text evidence="3">The sequence shown here is derived from an EMBL/GenBank/DDBJ whole genome shotgun (WGS) entry which is preliminary data.</text>
</comment>
<evidence type="ECO:0000259" key="2">
    <source>
        <dbReference type="PROSITE" id="PS51186"/>
    </source>
</evidence>
<keyword evidence="1" id="KW-0808">Transferase</keyword>
<dbReference type="InterPro" id="IPR050769">
    <property type="entry name" value="NAT_camello-type"/>
</dbReference>
<proteinExistence type="predicted"/>
<dbReference type="InterPro" id="IPR000182">
    <property type="entry name" value="GNAT_dom"/>
</dbReference>
<sequence>MTAIEILEIHDIQNNQHHLSDLLQNTVDGGASIGFLSPITNNEILDYWNEVNNELANGTRKLWVAIQNGNIVGSIQLSMVNKKNGLHRANVEKLMVASSARKQGIATLLINNLESFAKTNKLSLLVLDTREGDISEKLYKKMGFIRVGVIPNFVVSSNGNYDGTVMYYKNIH</sequence>
<dbReference type="GO" id="GO:0008080">
    <property type="term" value="F:N-acetyltransferase activity"/>
    <property type="evidence" value="ECO:0007669"/>
    <property type="project" value="InterPro"/>
</dbReference>
<dbReference type="eggNOG" id="COG0456">
    <property type="taxonomic scope" value="Bacteria"/>
</dbReference>
<dbReference type="SUPFAM" id="SSF55729">
    <property type="entry name" value="Acyl-CoA N-acyltransferases (Nat)"/>
    <property type="match status" value="1"/>
</dbReference>
<evidence type="ECO:0000313" key="3">
    <source>
        <dbReference type="EMBL" id="ESK38743.1"/>
    </source>
</evidence>
<dbReference type="Pfam" id="PF00583">
    <property type="entry name" value="Acetyltransf_1"/>
    <property type="match status" value="1"/>
</dbReference>
<dbReference type="CDD" id="cd04301">
    <property type="entry name" value="NAT_SF"/>
    <property type="match status" value="1"/>
</dbReference>
<dbReference type="STRING" id="1392540.P256_01562"/>
<protein>
    <recommendedName>
        <fullName evidence="2">N-acetyltransferase domain-containing protein</fullName>
    </recommendedName>
</protein>
<dbReference type="Gene3D" id="3.40.630.30">
    <property type="match status" value="1"/>
</dbReference>
<dbReference type="HOGENOM" id="CLU_077728_1_1_6"/>
<dbReference type="RefSeq" id="WP_023273182.1">
    <property type="nucleotide sequence ID" value="NZ_KI530723.1"/>
</dbReference>
<keyword evidence="4" id="KW-1185">Reference proteome</keyword>
<dbReference type="PANTHER" id="PTHR13947">
    <property type="entry name" value="GNAT FAMILY N-ACETYLTRANSFERASE"/>
    <property type="match status" value="1"/>
</dbReference>
<organism evidence="3 4">
    <name type="scientific">Acinetobacter nectaris CIP 110549</name>
    <dbReference type="NCBI Taxonomy" id="1392540"/>
    <lineage>
        <taxon>Bacteria</taxon>
        <taxon>Pseudomonadati</taxon>
        <taxon>Pseudomonadota</taxon>
        <taxon>Gammaproteobacteria</taxon>
        <taxon>Moraxellales</taxon>
        <taxon>Moraxellaceae</taxon>
        <taxon>Acinetobacter</taxon>
    </lineage>
</organism>
<dbReference type="Proteomes" id="UP000023785">
    <property type="component" value="Unassembled WGS sequence"/>
</dbReference>
<feature type="domain" description="N-acetyltransferase" evidence="2">
    <location>
        <begin position="7"/>
        <end position="171"/>
    </location>
</feature>
<dbReference type="AlphaFoldDB" id="V2T8H4"/>
<dbReference type="PROSITE" id="PS51186">
    <property type="entry name" value="GNAT"/>
    <property type="match status" value="1"/>
</dbReference>